<dbReference type="InterPro" id="IPR042468">
    <property type="entry name" value="Peptidase_C65_otubain_sub1"/>
</dbReference>
<protein>
    <recommendedName>
        <fullName evidence="2">ubiquitinyl hydrolase 1</fullName>
        <ecNumber evidence="2">3.4.19.12</ecNumber>
    </recommendedName>
</protein>
<evidence type="ECO:0000256" key="5">
    <source>
        <dbReference type="ARBA" id="ARBA00022801"/>
    </source>
</evidence>
<organism evidence="8 9">
    <name type="scientific">Pseudocohnilembus persalinus</name>
    <name type="common">Ciliate</name>
    <dbReference type="NCBI Taxonomy" id="266149"/>
    <lineage>
        <taxon>Eukaryota</taxon>
        <taxon>Sar</taxon>
        <taxon>Alveolata</taxon>
        <taxon>Ciliophora</taxon>
        <taxon>Intramacronucleata</taxon>
        <taxon>Oligohymenophorea</taxon>
        <taxon>Scuticociliatia</taxon>
        <taxon>Philasterida</taxon>
        <taxon>Pseudocohnilembidae</taxon>
        <taxon>Pseudocohnilembus</taxon>
    </lineage>
</organism>
<comment type="caution">
    <text evidence="8">The sequence shown here is derived from an EMBL/GenBank/DDBJ whole genome shotgun (WGS) entry which is preliminary data.</text>
</comment>
<dbReference type="InterPro" id="IPR019400">
    <property type="entry name" value="Peptidase_C65_otubain"/>
</dbReference>
<dbReference type="GO" id="GO:0071108">
    <property type="term" value="P:protein K48-linked deubiquitination"/>
    <property type="evidence" value="ECO:0007669"/>
    <property type="project" value="TreeGrafter"/>
</dbReference>
<keyword evidence="6" id="KW-0788">Thiol protease</keyword>
<keyword evidence="5" id="KW-0378">Hydrolase</keyword>
<evidence type="ECO:0000256" key="3">
    <source>
        <dbReference type="ARBA" id="ARBA00022670"/>
    </source>
</evidence>
<accession>A0A0V0R548</accession>
<proteinExistence type="predicted"/>
<dbReference type="GO" id="GO:0005634">
    <property type="term" value="C:nucleus"/>
    <property type="evidence" value="ECO:0007669"/>
    <property type="project" value="TreeGrafter"/>
</dbReference>
<dbReference type="OrthoDB" id="18915at2759"/>
<dbReference type="InParanoid" id="A0A0V0R548"/>
<gene>
    <name evidence="8" type="ORF">PPERSA_12257</name>
</gene>
<evidence type="ECO:0000256" key="1">
    <source>
        <dbReference type="ARBA" id="ARBA00000707"/>
    </source>
</evidence>
<keyword evidence="9" id="KW-1185">Reference proteome</keyword>
<dbReference type="EC" id="3.4.19.12" evidence="2"/>
<dbReference type="GO" id="GO:0004843">
    <property type="term" value="F:cysteine-type deubiquitinase activity"/>
    <property type="evidence" value="ECO:0007669"/>
    <property type="project" value="UniProtKB-EC"/>
</dbReference>
<sequence>MSEYLINNSLIKEKSFHQSLNQNIEPRLQNLYQVQTINIPENLPKINLIKNNLEEDRKNIGKLNDIAVNAEQYKNEILQKNFNELKQIFPLYRQIRGDGNSFYRAIGVAYIQNLIRIKSPQVEKQLQNLINDLSNNKINNEQIDDIPQEFQTLYNNKKQICQILLQGIHYLYVQNTSYEQFQDAVYTLLNENYEFDFALIIFMRTLTLQILEDDEEDLQAFDFDGQYIKYYQEAQTYGKEAEGYSVQKLPKILNVEIVIHQVDKNDYSCPKDMSLNDKLFHVHLFFRPDHYDLCYFKEQEDHIKKNYYFNVGIKKNNST</sequence>
<feature type="domain" description="OTU" evidence="7">
    <location>
        <begin position="90"/>
        <end position="297"/>
    </location>
</feature>
<name>A0A0V0R548_PSEPJ</name>
<dbReference type="SUPFAM" id="SSF54001">
    <property type="entry name" value="Cysteine proteinases"/>
    <property type="match status" value="1"/>
</dbReference>
<dbReference type="EMBL" id="LDAU01000048">
    <property type="protein sequence ID" value="KRX09514.1"/>
    <property type="molecule type" value="Genomic_DNA"/>
</dbReference>
<dbReference type="Gene3D" id="3.30.200.60">
    <property type="entry name" value="Peptidase C65 Otubain, subdomain 1"/>
    <property type="match status" value="1"/>
</dbReference>
<keyword evidence="4" id="KW-0833">Ubl conjugation pathway</keyword>
<dbReference type="Pfam" id="PF10275">
    <property type="entry name" value="Peptidase_C65"/>
    <property type="match status" value="1"/>
</dbReference>
<evidence type="ECO:0000313" key="8">
    <source>
        <dbReference type="EMBL" id="KRX09514.1"/>
    </source>
</evidence>
<dbReference type="AlphaFoldDB" id="A0A0V0R548"/>
<evidence type="ECO:0000256" key="2">
    <source>
        <dbReference type="ARBA" id="ARBA00012759"/>
    </source>
</evidence>
<dbReference type="PANTHER" id="PTHR12931">
    <property type="entry name" value="UBIQUITIN THIOLESTERASE PROTEIN OTUB"/>
    <property type="match status" value="1"/>
</dbReference>
<keyword evidence="3" id="KW-0645">Protease</keyword>
<comment type="catalytic activity">
    <reaction evidence="1">
        <text>Thiol-dependent hydrolysis of ester, thioester, amide, peptide and isopeptide bonds formed by the C-terminal Gly of ubiquitin (a 76-residue protein attached to proteins as an intracellular targeting signal).</text>
        <dbReference type="EC" id="3.4.19.12"/>
    </reaction>
</comment>
<dbReference type="GO" id="GO:0006508">
    <property type="term" value="P:proteolysis"/>
    <property type="evidence" value="ECO:0007669"/>
    <property type="project" value="UniProtKB-KW"/>
</dbReference>
<dbReference type="PROSITE" id="PS50802">
    <property type="entry name" value="OTU"/>
    <property type="match status" value="1"/>
</dbReference>
<reference evidence="8 9" key="1">
    <citation type="journal article" date="2015" name="Sci. Rep.">
        <title>Genome of the facultative scuticociliatosis pathogen Pseudocohnilembus persalinus provides insight into its virulence through horizontal gene transfer.</title>
        <authorList>
            <person name="Xiong J."/>
            <person name="Wang G."/>
            <person name="Cheng J."/>
            <person name="Tian M."/>
            <person name="Pan X."/>
            <person name="Warren A."/>
            <person name="Jiang C."/>
            <person name="Yuan D."/>
            <person name="Miao W."/>
        </authorList>
    </citation>
    <scope>NUCLEOTIDE SEQUENCE [LARGE SCALE GENOMIC DNA]</scope>
    <source>
        <strain evidence="8">36N120E</strain>
    </source>
</reference>
<dbReference type="InterPro" id="IPR042467">
    <property type="entry name" value="Peptidase_C65_otubain_sub2"/>
</dbReference>
<evidence type="ECO:0000256" key="4">
    <source>
        <dbReference type="ARBA" id="ARBA00022786"/>
    </source>
</evidence>
<dbReference type="Proteomes" id="UP000054937">
    <property type="component" value="Unassembled WGS sequence"/>
</dbReference>
<dbReference type="PANTHER" id="PTHR12931:SF15">
    <property type="entry name" value="UBIQUITIN THIOESTERASE OTUBAIN-LIKE"/>
    <property type="match status" value="1"/>
</dbReference>
<dbReference type="GO" id="GO:0043130">
    <property type="term" value="F:ubiquitin binding"/>
    <property type="evidence" value="ECO:0007669"/>
    <property type="project" value="TreeGrafter"/>
</dbReference>
<dbReference type="Gene3D" id="1.20.1300.20">
    <property type="entry name" value="Peptidase C65 Otubain, subdomain 2"/>
    <property type="match status" value="1"/>
</dbReference>
<dbReference type="CDD" id="cd22749">
    <property type="entry name" value="Otubain_C65"/>
    <property type="match status" value="1"/>
</dbReference>
<evidence type="ECO:0000259" key="7">
    <source>
        <dbReference type="PROSITE" id="PS50802"/>
    </source>
</evidence>
<evidence type="ECO:0000313" key="9">
    <source>
        <dbReference type="Proteomes" id="UP000054937"/>
    </source>
</evidence>
<dbReference type="InterPro" id="IPR038765">
    <property type="entry name" value="Papain-like_cys_pep_sf"/>
</dbReference>
<evidence type="ECO:0000256" key="6">
    <source>
        <dbReference type="ARBA" id="ARBA00022807"/>
    </source>
</evidence>
<dbReference type="InterPro" id="IPR003323">
    <property type="entry name" value="OTU_dom"/>
</dbReference>